<dbReference type="PANTHER" id="PTHR21686">
    <property type="entry name" value="DEOXYNUCLEOTIDYLTRANSFERASE TERMINAL-INTERACTING PROTEIN 2"/>
    <property type="match status" value="1"/>
</dbReference>
<feature type="compositionally biased region" description="Low complexity" evidence="3">
    <location>
        <begin position="53"/>
        <end position="63"/>
    </location>
</feature>
<feature type="region of interest" description="Disordered" evidence="3">
    <location>
        <begin position="26"/>
        <end position="88"/>
    </location>
</feature>
<evidence type="ECO:0000259" key="4">
    <source>
        <dbReference type="Pfam" id="PF08698"/>
    </source>
</evidence>
<dbReference type="GO" id="GO:0003723">
    <property type="term" value="F:RNA binding"/>
    <property type="evidence" value="ECO:0007669"/>
    <property type="project" value="TreeGrafter"/>
</dbReference>
<dbReference type="GO" id="GO:0005730">
    <property type="term" value="C:nucleolus"/>
    <property type="evidence" value="ECO:0007669"/>
    <property type="project" value="UniProtKB-SubCell"/>
</dbReference>
<sequence>MAEADAVVDLTDGDVERLLKEAEARLSAKASSQNGKSLTIPSNMEVKQAGTQPTPDATTAPAADDSKAKAEELSVRVPKPRLSNKEFVQQTKASAGSAWYNLPKTDLTPGLARDLKLLKMRNVLDPKRFYKKDSSKASVPEFSQVGTIVEGPTEYFSARMTKKERKRTLLEEVMETEASNRKFKSKYGEIQAAKTSGKKGYYKKMTQKRYGKK</sequence>
<evidence type="ECO:0000256" key="3">
    <source>
        <dbReference type="SAM" id="MobiDB-lite"/>
    </source>
</evidence>
<name>A0A9P9WGS4_9PEZI</name>
<evidence type="ECO:0000313" key="6">
    <source>
        <dbReference type="Proteomes" id="UP000829685"/>
    </source>
</evidence>
<proteinExistence type="predicted"/>
<reference evidence="5" key="1">
    <citation type="submission" date="2021-03" db="EMBL/GenBank/DDBJ databases">
        <title>Revisited historic fungal species revealed as producer of novel bioactive compounds through whole genome sequencing and comparative genomics.</title>
        <authorList>
            <person name="Vignolle G.A."/>
            <person name="Hochenegger N."/>
            <person name="Mach R.L."/>
            <person name="Mach-Aigner A.R."/>
            <person name="Javad Rahimi M."/>
            <person name="Salim K.A."/>
            <person name="Chan C.M."/>
            <person name="Lim L.B.L."/>
            <person name="Cai F."/>
            <person name="Druzhinina I.S."/>
            <person name="U'Ren J.M."/>
            <person name="Derntl C."/>
        </authorList>
    </citation>
    <scope>NUCLEOTIDE SEQUENCE</scope>
    <source>
        <strain evidence="5">TUCIM 5799</strain>
    </source>
</reference>
<dbReference type="EMBL" id="JAFIMR010000027">
    <property type="protein sequence ID" value="KAI1862490.1"/>
    <property type="molecule type" value="Genomic_DNA"/>
</dbReference>
<evidence type="ECO:0000256" key="2">
    <source>
        <dbReference type="ARBA" id="ARBA00023242"/>
    </source>
</evidence>
<feature type="compositionally biased region" description="Basic and acidic residues" evidence="3">
    <location>
        <begin position="64"/>
        <end position="74"/>
    </location>
</feature>
<accession>A0A9P9WGS4</accession>
<dbReference type="OrthoDB" id="427886at2759"/>
<dbReference type="Proteomes" id="UP000829685">
    <property type="component" value="Unassembled WGS sequence"/>
</dbReference>
<dbReference type="GO" id="GO:0006396">
    <property type="term" value="P:RNA processing"/>
    <property type="evidence" value="ECO:0007669"/>
    <property type="project" value="TreeGrafter"/>
</dbReference>
<organism evidence="5 6">
    <name type="scientific">Neoarthrinium moseri</name>
    <dbReference type="NCBI Taxonomy" id="1658444"/>
    <lineage>
        <taxon>Eukaryota</taxon>
        <taxon>Fungi</taxon>
        <taxon>Dikarya</taxon>
        <taxon>Ascomycota</taxon>
        <taxon>Pezizomycotina</taxon>
        <taxon>Sordariomycetes</taxon>
        <taxon>Xylariomycetidae</taxon>
        <taxon>Amphisphaeriales</taxon>
        <taxon>Apiosporaceae</taxon>
        <taxon>Neoarthrinium</taxon>
    </lineage>
</organism>
<feature type="domain" description="Fcf2 pre-rRNA processing C-terminal" evidence="4">
    <location>
        <begin position="92"/>
        <end position="186"/>
    </location>
</feature>
<dbReference type="AlphaFoldDB" id="A0A9P9WGS4"/>
<gene>
    <name evidence="5" type="ORF">JX265_009204</name>
</gene>
<comment type="caution">
    <text evidence="5">The sequence shown here is derived from an EMBL/GenBank/DDBJ whole genome shotgun (WGS) entry which is preliminary data.</text>
</comment>
<dbReference type="InterPro" id="IPR039883">
    <property type="entry name" value="Fcf2/DNTTIP2"/>
</dbReference>
<dbReference type="PANTHER" id="PTHR21686:SF12">
    <property type="entry name" value="DEOXYNUCLEOTIDYLTRANSFERASE TERMINAL-INTERACTING PROTEIN 2"/>
    <property type="match status" value="1"/>
</dbReference>
<feature type="compositionally biased region" description="Polar residues" evidence="3">
    <location>
        <begin position="29"/>
        <end position="42"/>
    </location>
</feature>
<dbReference type="InterPro" id="IPR014810">
    <property type="entry name" value="Fcf2_C"/>
</dbReference>
<keyword evidence="6" id="KW-1185">Reference proteome</keyword>
<dbReference type="Pfam" id="PF08698">
    <property type="entry name" value="Fcf2"/>
    <property type="match status" value="1"/>
</dbReference>
<comment type="subcellular location">
    <subcellularLocation>
        <location evidence="1">Nucleus</location>
        <location evidence="1">Nucleolus</location>
    </subcellularLocation>
</comment>
<evidence type="ECO:0000313" key="5">
    <source>
        <dbReference type="EMBL" id="KAI1862490.1"/>
    </source>
</evidence>
<evidence type="ECO:0000256" key="1">
    <source>
        <dbReference type="ARBA" id="ARBA00004604"/>
    </source>
</evidence>
<protein>
    <recommendedName>
        <fullName evidence="4">Fcf2 pre-rRNA processing C-terminal domain-containing protein</fullName>
    </recommendedName>
</protein>
<keyword evidence="2" id="KW-0539">Nucleus</keyword>